<comment type="caution">
    <text evidence="8">The sequence shown here is derived from an EMBL/GenBank/DDBJ whole genome shotgun (WGS) entry which is preliminary data.</text>
</comment>
<dbReference type="NCBIfam" id="NF009067">
    <property type="entry name" value="PRK12402.1"/>
    <property type="match status" value="1"/>
</dbReference>
<keyword evidence="3" id="KW-0235">DNA replication</keyword>
<evidence type="ECO:0000256" key="1">
    <source>
        <dbReference type="ARBA" id="ARBA00009668"/>
    </source>
</evidence>
<evidence type="ECO:0000256" key="6">
    <source>
        <dbReference type="ARBA" id="ARBA00031749"/>
    </source>
</evidence>
<gene>
    <name evidence="8" type="ORF">ACFO0N_16895</name>
</gene>
<dbReference type="InterPro" id="IPR027417">
    <property type="entry name" value="P-loop_NTPase"/>
</dbReference>
<accession>A0ABD5PFT7</accession>
<evidence type="ECO:0000313" key="9">
    <source>
        <dbReference type="Proteomes" id="UP001595921"/>
    </source>
</evidence>
<dbReference type="Proteomes" id="UP001595921">
    <property type="component" value="Unassembled WGS sequence"/>
</dbReference>
<dbReference type="EMBL" id="JBHSDS010000008">
    <property type="protein sequence ID" value="MFC4359623.1"/>
    <property type="molecule type" value="Genomic_DNA"/>
</dbReference>
<evidence type="ECO:0000256" key="3">
    <source>
        <dbReference type="ARBA" id="ARBA00022705"/>
    </source>
</evidence>
<evidence type="ECO:0000313" key="8">
    <source>
        <dbReference type="EMBL" id="MFC4359623.1"/>
    </source>
</evidence>
<dbReference type="SUPFAM" id="SSF52540">
    <property type="entry name" value="P-loop containing nucleoside triphosphate hydrolases"/>
    <property type="match status" value="1"/>
</dbReference>
<evidence type="ECO:0000256" key="2">
    <source>
        <dbReference type="ARBA" id="ARBA00014164"/>
    </source>
</evidence>
<keyword evidence="4" id="KW-0547">Nucleotide-binding</keyword>
<proteinExistence type="inferred from homology"/>
<dbReference type="Gene3D" id="1.20.272.10">
    <property type="match status" value="1"/>
</dbReference>
<dbReference type="PANTHER" id="PTHR11669:SF20">
    <property type="entry name" value="REPLICATION FACTOR C SUBUNIT 4"/>
    <property type="match status" value="1"/>
</dbReference>
<dbReference type="Gene3D" id="1.10.8.60">
    <property type="match status" value="1"/>
</dbReference>
<dbReference type="InterPro" id="IPR003593">
    <property type="entry name" value="AAA+_ATPase"/>
</dbReference>
<dbReference type="InterPro" id="IPR003959">
    <property type="entry name" value="ATPase_AAA_core"/>
</dbReference>
<dbReference type="InterPro" id="IPR047854">
    <property type="entry name" value="RFC_lid"/>
</dbReference>
<protein>
    <recommendedName>
        <fullName evidence="2">Replication factor C small subunit</fullName>
    </recommendedName>
    <alternativeName>
        <fullName evidence="6">Clamp loader small subunit</fullName>
    </alternativeName>
</protein>
<dbReference type="SUPFAM" id="SSF48019">
    <property type="entry name" value="post-AAA+ oligomerization domain-like"/>
    <property type="match status" value="1"/>
</dbReference>
<keyword evidence="9" id="KW-1185">Reference proteome</keyword>
<dbReference type="SMART" id="SM00382">
    <property type="entry name" value="AAA"/>
    <property type="match status" value="1"/>
</dbReference>
<evidence type="ECO:0000256" key="5">
    <source>
        <dbReference type="ARBA" id="ARBA00022840"/>
    </source>
</evidence>
<sequence>MDAPLWTDAHAPALADLPQEEVCDRLGRAVDEPMNLVLQGPSGVGKTAAVRALARETHDDPDNDLVEINVADFFDRTKKEIREDPRFEQFLAGRSRMAKRDMINRVLKESAAYAPMSGDFKTVLLDNAEGIREDFQQALRRVMEQYHRNTQFVIATRQPTKLIPPIRSRCFPVPFRAPTTDETADVLRHIVEAEGVEYDDDGLEYVAGYADGDLRRAVLSAQTTASTAGEITMNAAYEALGEVSTDDDLRAVFDDVEDGEFRSARKTLGSLLDDEGYGGDELLRELLRVARADYSGAELARLHRLAGATDLDLATGSDDRLHLCHLLAVWAYGDDADGGIERLSVGI</sequence>
<dbReference type="PANTHER" id="PTHR11669">
    <property type="entry name" value="REPLICATION FACTOR C / DNA POLYMERASE III GAMMA-TAU SUBUNIT"/>
    <property type="match status" value="1"/>
</dbReference>
<dbReference type="AlphaFoldDB" id="A0ABD5PFT7"/>
<comment type="similarity">
    <text evidence="1">Belongs to the activator 1 small subunits family. RfcS subfamily.</text>
</comment>
<dbReference type="GO" id="GO:0005524">
    <property type="term" value="F:ATP binding"/>
    <property type="evidence" value="ECO:0007669"/>
    <property type="project" value="UniProtKB-KW"/>
</dbReference>
<evidence type="ECO:0000259" key="7">
    <source>
        <dbReference type="SMART" id="SM00382"/>
    </source>
</evidence>
<dbReference type="InterPro" id="IPR050238">
    <property type="entry name" value="DNA_Rep/Repair_Clamp_Loader"/>
</dbReference>
<dbReference type="InterPro" id="IPR013748">
    <property type="entry name" value="Rep_factorC_C"/>
</dbReference>
<keyword evidence="5" id="KW-0067">ATP-binding</keyword>
<dbReference type="Pfam" id="PF08542">
    <property type="entry name" value="Rep_fac_C"/>
    <property type="match status" value="1"/>
</dbReference>
<evidence type="ECO:0000256" key="4">
    <source>
        <dbReference type="ARBA" id="ARBA00022741"/>
    </source>
</evidence>
<dbReference type="InterPro" id="IPR008921">
    <property type="entry name" value="DNA_pol3_clamp-load_cplx_C"/>
</dbReference>
<dbReference type="Gene3D" id="3.40.50.300">
    <property type="entry name" value="P-loop containing nucleotide triphosphate hydrolases"/>
    <property type="match status" value="1"/>
</dbReference>
<dbReference type="CDD" id="cd18140">
    <property type="entry name" value="HLD_clamp_RFC"/>
    <property type="match status" value="1"/>
</dbReference>
<dbReference type="Pfam" id="PF21960">
    <property type="entry name" value="RCF1-5-like_lid"/>
    <property type="match status" value="1"/>
</dbReference>
<organism evidence="8 9">
    <name type="scientific">Halobium salinum</name>
    <dbReference type="NCBI Taxonomy" id="1364940"/>
    <lineage>
        <taxon>Archaea</taxon>
        <taxon>Methanobacteriati</taxon>
        <taxon>Methanobacteriota</taxon>
        <taxon>Stenosarchaea group</taxon>
        <taxon>Halobacteria</taxon>
        <taxon>Halobacteriales</taxon>
        <taxon>Haloferacaceae</taxon>
        <taxon>Halobium</taxon>
    </lineage>
</organism>
<dbReference type="RefSeq" id="WP_267621573.1">
    <property type="nucleotide sequence ID" value="NZ_JAODIW010000006.1"/>
</dbReference>
<dbReference type="Pfam" id="PF00004">
    <property type="entry name" value="AAA"/>
    <property type="match status" value="1"/>
</dbReference>
<name>A0ABD5PFT7_9EURY</name>
<dbReference type="GO" id="GO:0006260">
    <property type="term" value="P:DNA replication"/>
    <property type="evidence" value="ECO:0007669"/>
    <property type="project" value="UniProtKB-KW"/>
</dbReference>
<feature type="domain" description="AAA+ ATPase" evidence="7">
    <location>
        <begin position="32"/>
        <end position="181"/>
    </location>
</feature>
<reference evidence="8 9" key="1">
    <citation type="journal article" date="2019" name="Int. J. Syst. Evol. Microbiol.">
        <title>The Global Catalogue of Microorganisms (GCM) 10K type strain sequencing project: providing services to taxonomists for standard genome sequencing and annotation.</title>
        <authorList>
            <consortium name="The Broad Institute Genomics Platform"/>
            <consortium name="The Broad Institute Genome Sequencing Center for Infectious Disease"/>
            <person name="Wu L."/>
            <person name="Ma J."/>
        </authorList>
    </citation>
    <scope>NUCLEOTIDE SEQUENCE [LARGE SCALE GENOMIC DNA]</scope>
    <source>
        <strain evidence="8 9">CGMCC 1.12553</strain>
    </source>
</reference>
<dbReference type="CDD" id="cd00009">
    <property type="entry name" value="AAA"/>
    <property type="match status" value="1"/>
</dbReference>